<dbReference type="Gene3D" id="3.40.50.620">
    <property type="entry name" value="HUPs"/>
    <property type="match status" value="1"/>
</dbReference>
<evidence type="ECO:0000256" key="6">
    <source>
        <dbReference type="ARBA" id="ARBA00022840"/>
    </source>
</evidence>
<sequence>MKEKVLAFIKKHKLLKSGKTVVVGVSGGTDSVCLLHLLKSIQLSKNITIICAHVDHMFRGKESEEDLYFVKALCEQWDIPFESTQINVTDFMKKRKMSSQTAARECRYHFFKEVMKKYKAEYLALGHHGDDQIETMLMRFGRGAVSLGYAGIQPLRPFATGFLIRPLLCVDKDEIEKYINDENLPYRTDPSNKENAYTRNRIRHFVLPSLKAEFPTVHEKFQTFSERLTEDELYLQELTHQKMNKVMKSKEVGSVKIDRNEFCLLAKPLQRRGIQLILKYLYNNEIPPALSSIHINNLLSLLTSEHPSGSLDFPNGLTVKRSYNECLFTFETESNQPYALTVNIPGKIILPSGDEVNCAVLAEFKKDIRKSSNTAIVDLTHVTLPLIVRSRIFGDRIQLKGMVGSKKVKNIFIDQKVPIHERSRWPIITDKNGNILWVPMLARSIYEAKEDTGGPVLLITWKSSRSLGGNY</sequence>
<organism evidence="10 11">
    <name type="scientific">Sutcliffiella cohnii</name>
    <dbReference type="NCBI Taxonomy" id="33932"/>
    <lineage>
        <taxon>Bacteria</taxon>
        <taxon>Bacillati</taxon>
        <taxon>Bacillota</taxon>
        <taxon>Bacilli</taxon>
        <taxon>Bacillales</taxon>
        <taxon>Bacillaceae</taxon>
        <taxon>Sutcliffiella</taxon>
    </lineage>
</organism>
<comment type="domain">
    <text evidence="8">The N-terminal region contains the highly conserved SGGXDS motif, predicted to be a P-loop motif involved in ATP binding.</text>
</comment>
<dbReference type="Pfam" id="PF11734">
    <property type="entry name" value="TilS_C"/>
    <property type="match status" value="1"/>
</dbReference>
<dbReference type="KEGG" id="bcoh:BC6307_23380"/>
<evidence type="ECO:0000256" key="8">
    <source>
        <dbReference type="HAMAP-Rule" id="MF_01161"/>
    </source>
</evidence>
<dbReference type="SUPFAM" id="SSF56037">
    <property type="entry name" value="PheT/TilS domain"/>
    <property type="match status" value="1"/>
</dbReference>
<dbReference type="InterPro" id="IPR012795">
    <property type="entry name" value="tRNA_Ile_lys_synt_N"/>
</dbReference>
<dbReference type="AlphaFoldDB" id="A0A223KX59"/>
<dbReference type="PANTHER" id="PTHR43033">
    <property type="entry name" value="TRNA(ILE)-LYSIDINE SYNTHASE-RELATED"/>
    <property type="match status" value="1"/>
</dbReference>
<keyword evidence="11" id="KW-1185">Reference proteome</keyword>
<evidence type="ECO:0000256" key="7">
    <source>
        <dbReference type="ARBA" id="ARBA00048539"/>
    </source>
</evidence>
<keyword evidence="5 8" id="KW-0547">Nucleotide-binding</keyword>
<dbReference type="InterPro" id="IPR014729">
    <property type="entry name" value="Rossmann-like_a/b/a_fold"/>
</dbReference>
<comment type="subcellular location">
    <subcellularLocation>
        <location evidence="1 8">Cytoplasm</location>
    </subcellularLocation>
</comment>
<dbReference type="NCBIfam" id="TIGR02432">
    <property type="entry name" value="lysidine_TilS_N"/>
    <property type="match status" value="1"/>
</dbReference>
<name>A0A223KX59_9BACI</name>
<evidence type="ECO:0000313" key="10">
    <source>
        <dbReference type="EMBL" id="AST93997.1"/>
    </source>
</evidence>
<gene>
    <name evidence="8" type="primary">tilS</name>
    <name evidence="10" type="ORF">BC6307_23380</name>
</gene>
<keyword evidence="4 8" id="KW-0819">tRNA processing</keyword>
<dbReference type="CDD" id="cd01992">
    <property type="entry name" value="TilS_N"/>
    <property type="match status" value="1"/>
</dbReference>
<dbReference type="EC" id="6.3.4.19" evidence="8"/>
<reference evidence="10 11" key="1">
    <citation type="submission" date="2016-12" db="EMBL/GenBank/DDBJ databases">
        <title>The whole genome sequencing and assembly of Bacillus cohnii DSM 6307T strain.</title>
        <authorList>
            <person name="Lee Y.-J."/>
            <person name="Yi H."/>
            <person name="Bahn Y.-S."/>
            <person name="Kim J.F."/>
            <person name="Lee D.-W."/>
        </authorList>
    </citation>
    <scope>NUCLEOTIDE SEQUENCE [LARGE SCALE GENOMIC DNA]</scope>
    <source>
        <strain evidence="10 11">DSM 6307</strain>
    </source>
</reference>
<evidence type="ECO:0000313" key="11">
    <source>
        <dbReference type="Proteomes" id="UP000215224"/>
    </source>
</evidence>
<dbReference type="SUPFAM" id="SSF52402">
    <property type="entry name" value="Adenine nucleotide alpha hydrolases-like"/>
    <property type="match status" value="1"/>
</dbReference>
<dbReference type="PANTHER" id="PTHR43033:SF1">
    <property type="entry name" value="TRNA(ILE)-LYSIDINE SYNTHASE-RELATED"/>
    <property type="match status" value="1"/>
</dbReference>
<dbReference type="STRING" id="1314751.GCA_001591425_03079"/>
<dbReference type="InterPro" id="IPR012796">
    <property type="entry name" value="Lysidine-tRNA-synth_C"/>
</dbReference>
<dbReference type="HAMAP" id="MF_01161">
    <property type="entry name" value="tRNA_Ile_lys_synt"/>
    <property type="match status" value="1"/>
</dbReference>
<evidence type="ECO:0000256" key="3">
    <source>
        <dbReference type="ARBA" id="ARBA00022598"/>
    </source>
</evidence>
<keyword evidence="2 8" id="KW-0963">Cytoplasm</keyword>
<feature type="binding site" evidence="8">
    <location>
        <begin position="26"/>
        <end position="31"/>
    </location>
    <ligand>
        <name>ATP</name>
        <dbReference type="ChEBI" id="CHEBI:30616"/>
    </ligand>
</feature>
<evidence type="ECO:0000256" key="2">
    <source>
        <dbReference type="ARBA" id="ARBA00022490"/>
    </source>
</evidence>
<comment type="similarity">
    <text evidence="8">Belongs to the tRNA(Ile)-lysidine synthase family.</text>
</comment>
<keyword evidence="6 8" id="KW-0067">ATP-binding</keyword>
<dbReference type="GO" id="GO:0006400">
    <property type="term" value="P:tRNA modification"/>
    <property type="evidence" value="ECO:0007669"/>
    <property type="project" value="UniProtKB-UniRule"/>
</dbReference>
<dbReference type="GO" id="GO:0005524">
    <property type="term" value="F:ATP binding"/>
    <property type="evidence" value="ECO:0007669"/>
    <property type="project" value="UniProtKB-UniRule"/>
</dbReference>
<dbReference type="InterPro" id="IPR011063">
    <property type="entry name" value="TilS/TtcA_N"/>
</dbReference>
<evidence type="ECO:0000256" key="4">
    <source>
        <dbReference type="ARBA" id="ARBA00022694"/>
    </source>
</evidence>
<dbReference type="Proteomes" id="UP000215224">
    <property type="component" value="Chromosome"/>
</dbReference>
<accession>A0A223KX59</accession>
<dbReference type="SMART" id="SM00977">
    <property type="entry name" value="TilS_C"/>
    <property type="match status" value="1"/>
</dbReference>
<keyword evidence="3 8" id="KW-0436">Ligase</keyword>
<evidence type="ECO:0000259" key="9">
    <source>
        <dbReference type="SMART" id="SM00977"/>
    </source>
</evidence>
<dbReference type="GO" id="GO:0032267">
    <property type="term" value="F:tRNA(Ile)-lysidine synthase activity"/>
    <property type="evidence" value="ECO:0007669"/>
    <property type="project" value="UniProtKB-EC"/>
</dbReference>
<protein>
    <recommendedName>
        <fullName evidence="8">tRNA(Ile)-lysidine synthase</fullName>
        <ecNumber evidence="8">6.3.4.19</ecNumber>
    </recommendedName>
    <alternativeName>
        <fullName evidence="8">tRNA(Ile)-2-lysyl-cytidine synthase</fullName>
    </alternativeName>
    <alternativeName>
        <fullName evidence="8">tRNA(Ile)-lysidine synthetase</fullName>
    </alternativeName>
</protein>
<feature type="domain" description="Lysidine-tRNA(Ile) synthetase C-terminal" evidence="9">
    <location>
        <begin position="386"/>
        <end position="459"/>
    </location>
</feature>
<comment type="catalytic activity">
    <reaction evidence="7 8">
        <text>cytidine(34) in tRNA(Ile2) + L-lysine + ATP = lysidine(34) in tRNA(Ile2) + AMP + diphosphate + H(+)</text>
        <dbReference type="Rhea" id="RHEA:43744"/>
        <dbReference type="Rhea" id="RHEA-COMP:10625"/>
        <dbReference type="Rhea" id="RHEA-COMP:10670"/>
        <dbReference type="ChEBI" id="CHEBI:15378"/>
        <dbReference type="ChEBI" id="CHEBI:30616"/>
        <dbReference type="ChEBI" id="CHEBI:32551"/>
        <dbReference type="ChEBI" id="CHEBI:33019"/>
        <dbReference type="ChEBI" id="CHEBI:82748"/>
        <dbReference type="ChEBI" id="CHEBI:83665"/>
        <dbReference type="ChEBI" id="CHEBI:456215"/>
        <dbReference type="EC" id="6.3.4.19"/>
    </reaction>
</comment>
<evidence type="ECO:0000256" key="1">
    <source>
        <dbReference type="ARBA" id="ARBA00004496"/>
    </source>
</evidence>
<dbReference type="Pfam" id="PF01171">
    <property type="entry name" value="ATP_bind_3"/>
    <property type="match status" value="1"/>
</dbReference>
<dbReference type="RefSeq" id="WP_066418006.1">
    <property type="nucleotide sequence ID" value="NZ_CP018866.1"/>
</dbReference>
<dbReference type="NCBIfam" id="TIGR02433">
    <property type="entry name" value="lysidine_TilS_C"/>
    <property type="match status" value="1"/>
</dbReference>
<dbReference type="GO" id="GO:0005737">
    <property type="term" value="C:cytoplasm"/>
    <property type="evidence" value="ECO:0007669"/>
    <property type="project" value="UniProtKB-SubCell"/>
</dbReference>
<dbReference type="SUPFAM" id="SSF82829">
    <property type="entry name" value="MesJ substrate recognition domain-like"/>
    <property type="match status" value="1"/>
</dbReference>
<proteinExistence type="inferred from homology"/>
<comment type="function">
    <text evidence="8">Ligates lysine onto the cytidine present at position 34 of the AUA codon-specific tRNA(Ile) that contains the anticodon CAU, in an ATP-dependent manner. Cytidine is converted to lysidine, thus changing the amino acid specificity of the tRNA from methionine to isoleucine.</text>
</comment>
<dbReference type="EMBL" id="CP018866">
    <property type="protein sequence ID" value="AST93997.1"/>
    <property type="molecule type" value="Genomic_DNA"/>
</dbReference>
<dbReference type="Gene3D" id="3.30.465.60">
    <property type="match status" value="1"/>
</dbReference>
<dbReference type="InterPro" id="IPR012094">
    <property type="entry name" value="tRNA_Ile_lys_synt"/>
</dbReference>
<evidence type="ECO:0000256" key="5">
    <source>
        <dbReference type="ARBA" id="ARBA00022741"/>
    </source>
</evidence>